<feature type="signal peptide" evidence="1">
    <location>
        <begin position="1"/>
        <end position="17"/>
    </location>
</feature>
<proteinExistence type="predicted"/>
<evidence type="ECO:0000313" key="2">
    <source>
        <dbReference type="EMBL" id="KAK3399253.1"/>
    </source>
</evidence>
<evidence type="ECO:0000313" key="3">
    <source>
        <dbReference type="Proteomes" id="UP001281003"/>
    </source>
</evidence>
<feature type="chain" id="PRO_5042162784" description="Secreted protein" evidence="1">
    <location>
        <begin position="18"/>
        <end position="71"/>
    </location>
</feature>
<gene>
    <name evidence="2" type="ORF">B0T20DRAFT_409663</name>
</gene>
<reference evidence="2" key="2">
    <citation type="submission" date="2023-07" db="EMBL/GenBank/DDBJ databases">
        <authorList>
            <consortium name="Lawrence Berkeley National Laboratory"/>
            <person name="Haridas S."/>
            <person name="Hensen N."/>
            <person name="Bonometti L."/>
            <person name="Westerberg I."/>
            <person name="Brannstrom I.O."/>
            <person name="Guillou S."/>
            <person name="Cros-Aarteil S."/>
            <person name="Calhoun S."/>
            <person name="Kuo A."/>
            <person name="Mondo S."/>
            <person name="Pangilinan J."/>
            <person name="Riley R."/>
            <person name="LaButti K."/>
            <person name="Andreopoulos B."/>
            <person name="Lipzen A."/>
            <person name="Chen C."/>
            <person name="Yanf M."/>
            <person name="Daum C."/>
            <person name="Ng V."/>
            <person name="Clum A."/>
            <person name="Steindorff A."/>
            <person name="Ohm R."/>
            <person name="Martin F."/>
            <person name="Silar P."/>
            <person name="Natvig D."/>
            <person name="Lalanne C."/>
            <person name="Gautier V."/>
            <person name="Ament-velasquez S.L."/>
            <person name="Kruys A."/>
            <person name="Hutchinson M.I."/>
            <person name="Powell A.J."/>
            <person name="Barry K."/>
            <person name="Miller A.N."/>
            <person name="Grigoriev I.V."/>
            <person name="Debuchy R."/>
            <person name="Gladieux P."/>
            <person name="Thoren M.H."/>
            <person name="Johannesson H."/>
        </authorList>
    </citation>
    <scope>NUCLEOTIDE SEQUENCE</scope>
    <source>
        <strain evidence="2">FGSC 1904</strain>
    </source>
</reference>
<comment type="caution">
    <text evidence="2">The sequence shown here is derived from an EMBL/GenBank/DDBJ whole genome shotgun (WGS) entry which is preliminary data.</text>
</comment>
<name>A0AAE0PFZ7_SORBR</name>
<sequence length="71" mass="7652">MCICRVSVIFLFGTVSGGQTVVDCSVVCGIVVPYRTVCVSLYIVCVYTTRDVTMGSAVGVKKPFHEKAMNL</sequence>
<accession>A0AAE0PFZ7</accession>
<dbReference type="AlphaFoldDB" id="A0AAE0PFZ7"/>
<evidence type="ECO:0008006" key="4">
    <source>
        <dbReference type="Google" id="ProtNLM"/>
    </source>
</evidence>
<evidence type="ECO:0000256" key="1">
    <source>
        <dbReference type="SAM" id="SignalP"/>
    </source>
</evidence>
<reference evidence="2" key="1">
    <citation type="journal article" date="2023" name="Mol. Phylogenet. Evol.">
        <title>Genome-scale phylogeny and comparative genomics of the fungal order Sordariales.</title>
        <authorList>
            <person name="Hensen N."/>
            <person name="Bonometti L."/>
            <person name="Westerberg I."/>
            <person name="Brannstrom I.O."/>
            <person name="Guillou S."/>
            <person name="Cros-Aarteil S."/>
            <person name="Calhoun S."/>
            <person name="Haridas S."/>
            <person name="Kuo A."/>
            <person name="Mondo S."/>
            <person name="Pangilinan J."/>
            <person name="Riley R."/>
            <person name="LaButti K."/>
            <person name="Andreopoulos B."/>
            <person name="Lipzen A."/>
            <person name="Chen C."/>
            <person name="Yan M."/>
            <person name="Daum C."/>
            <person name="Ng V."/>
            <person name="Clum A."/>
            <person name="Steindorff A."/>
            <person name="Ohm R.A."/>
            <person name="Martin F."/>
            <person name="Silar P."/>
            <person name="Natvig D.O."/>
            <person name="Lalanne C."/>
            <person name="Gautier V."/>
            <person name="Ament-Velasquez S.L."/>
            <person name="Kruys A."/>
            <person name="Hutchinson M.I."/>
            <person name="Powell A.J."/>
            <person name="Barry K."/>
            <person name="Miller A.N."/>
            <person name="Grigoriev I.V."/>
            <person name="Debuchy R."/>
            <person name="Gladieux P."/>
            <person name="Hiltunen Thoren M."/>
            <person name="Johannesson H."/>
        </authorList>
    </citation>
    <scope>NUCLEOTIDE SEQUENCE</scope>
    <source>
        <strain evidence="2">FGSC 1904</strain>
    </source>
</reference>
<keyword evidence="3" id="KW-1185">Reference proteome</keyword>
<dbReference type="Proteomes" id="UP001281003">
    <property type="component" value="Unassembled WGS sequence"/>
</dbReference>
<organism evidence="2 3">
    <name type="scientific">Sordaria brevicollis</name>
    <dbReference type="NCBI Taxonomy" id="83679"/>
    <lineage>
        <taxon>Eukaryota</taxon>
        <taxon>Fungi</taxon>
        <taxon>Dikarya</taxon>
        <taxon>Ascomycota</taxon>
        <taxon>Pezizomycotina</taxon>
        <taxon>Sordariomycetes</taxon>
        <taxon>Sordariomycetidae</taxon>
        <taxon>Sordariales</taxon>
        <taxon>Sordariaceae</taxon>
        <taxon>Sordaria</taxon>
    </lineage>
</organism>
<protein>
    <recommendedName>
        <fullName evidence="4">Secreted protein</fullName>
    </recommendedName>
</protein>
<keyword evidence="1" id="KW-0732">Signal</keyword>
<dbReference type="EMBL" id="JAUTDP010000005">
    <property type="protein sequence ID" value="KAK3399253.1"/>
    <property type="molecule type" value="Genomic_DNA"/>
</dbReference>